<evidence type="ECO:0000313" key="1">
    <source>
        <dbReference type="EMBL" id="SBQ62899.1"/>
    </source>
</evidence>
<sequence length="73" mass="8243">RRGPQIPPSHTHTSILFEGVYRHLIFTTSNTWLWVCFSAKGTGHLICTENWAMYCEILGKNLPSVLPSNSPKT</sequence>
<dbReference type="EMBL" id="HAEB01016372">
    <property type="protein sequence ID" value="SBQ62899.1"/>
    <property type="molecule type" value="Transcribed_RNA"/>
</dbReference>
<feature type="non-terminal residue" evidence="1">
    <location>
        <position position="73"/>
    </location>
</feature>
<protein>
    <submittedName>
        <fullName evidence="1">Uncharacterized protein</fullName>
    </submittedName>
</protein>
<dbReference type="EMBL" id="HAEC01003160">
    <property type="protein sequence ID" value="SBQ71237.1"/>
    <property type="molecule type" value="Transcribed_RNA"/>
</dbReference>
<reference evidence="1" key="2">
    <citation type="submission" date="2016-06" db="EMBL/GenBank/DDBJ databases">
        <title>The genome of a short-lived fish provides insights into sex chromosome evolution and the genetic control of aging.</title>
        <authorList>
            <person name="Reichwald K."/>
            <person name="Felder M."/>
            <person name="Petzold A."/>
            <person name="Koch P."/>
            <person name="Groth M."/>
            <person name="Platzer M."/>
        </authorList>
    </citation>
    <scope>NUCLEOTIDE SEQUENCE</scope>
    <source>
        <tissue evidence="1">Brain</tissue>
    </source>
</reference>
<reference evidence="1" key="1">
    <citation type="submission" date="2016-05" db="EMBL/GenBank/DDBJ databases">
        <authorList>
            <person name="Lavstsen T."/>
            <person name="Jespersen J.S."/>
        </authorList>
    </citation>
    <scope>NUCLEOTIDE SEQUENCE</scope>
    <source>
        <tissue evidence="1">Brain</tissue>
    </source>
</reference>
<dbReference type="AlphaFoldDB" id="A0A1A8FXS2"/>
<accession>A0A1A8FXS2</accession>
<organism evidence="1">
    <name type="scientific">Nothobranchius korthausae</name>
    <dbReference type="NCBI Taxonomy" id="1143690"/>
    <lineage>
        <taxon>Eukaryota</taxon>
        <taxon>Metazoa</taxon>
        <taxon>Chordata</taxon>
        <taxon>Craniata</taxon>
        <taxon>Vertebrata</taxon>
        <taxon>Euteleostomi</taxon>
        <taxon>Actinopterygii</taxon>
        <taxon>Neopterygii</taxon>
        <taxon>Teleostei</taxon>
        <taxon>Neoteleostei</taxon>
        <taxon>Acanthomorphata</taxon>
        <taxon>Ovalentaria</taxon>
        <taxon>Atherinomorphae</taxon>
        <taxon>Cyprinodontiformes</taxon>
        <taxon>Nothobranchiidae</taxon>
        <taxon>Nothobranchius</taxon>
    </lineage>
</organism>
<name>A0A1A8FXS2_9TELE</name>
<proteinExistence type="predicted"/>
<gene>
    <name evidence="1" type="primary">Nfu_g_1_022118</name>
</gene>
<feature type="non-terminal residue" evidence="1">
    <location>
        <position position="1"/>
    </location>
</feature>